<accession>A0A345ZXW0</accession>
<dbReference type="InterPro" id="IPR003439">
    <property type="entry name" value="ABC_transporter-like_ATP-bd"/>
</dbReference>
<reference evidence="6 7" key="1">
    <citation type="submission" date="2018-07" db="EMBL/GenBank/DDBJ databases">
        <authorList>
            <person name="Quirk P.G."/>
            <person name="Krulwich T.A."/>
        </authorList>
    </citation>
    <scope>NUCLEOTIDE SEQUENCE [LARGE SCALE GENOMIC DNA]</scope>
    <source>
        <strain evidence="6 7">CC-BB4</strain>
    </source>
</reference>
<evidence type="ECO:0000256" key="2">
    <source>
        <dbReference type="ARBA" id="ARBA00022448"/>
    </source>
</evidence>
<evidence type="ECO:0000313" key="7">
    <source>
        <dbReference type="Proteomes" id="UP000254889"/>
    </source>
</evidence>
<dbReference type="Proteomes" id="UP000254889">
    <property type="component" value="Chromosome"/>
</dbReference>
<dbReference type="SMART" id="SM00382">
    <property type="entry name" value="AAA"/>
    <property type="match status" value="1"/>
</dbReference>
<evidence type="ECO:0000256" key="4">
    <source>
        <dbReference type="ARBA" id="ARBA00022840"/>
    </source>
</evidence>
<keyword evidence="3" id="KW-0547">Nucleotide-binding</keyword>
<dbReference type="Gene3D" id="3.40.50.300">
    <property type="entry name" value="P-loop containing nucleotide triphosphate hydrolases"/>
    <property type="match status" value="1"/>
</dbReference>
<dbReference type="AlphaFoldDB" id="A0A345ZXW0"/>
<dbReference type="GO" id="GO:0005524">
    <property type="term" value="F:ATP binding"/>
    <property type="evidence" value="ECO:0007669"/>
    <property type="project" value="UniProtKB-KW"/>
</dbReference>
<dbReference type="CDD" id="cd03293">
    <property type="entry name" value="ABC_NrtD_SsuB_transporters"/>
    <property type="match status" value="1"/>
</dbReference>
<dbReference type="InterPro" id="IPR003593">
    <property type="entry name" value="AAA+_ATPase"/>
</dbReference>
<dbReference type="PANTHER" id="PTHR42788:SF13">
    <property type="entry name" value="ALIPHATIC SULFONATES IMPORT ATP-BINDING PROTEIN SSUB"/>
    <property type="match status" value="1"/>
</dbReference>
<dbReference type="PROSITE" id="PS00211">
    <property type="entry name" value="ABC_TRANSPORTER_1"/>
    <property type="match status" value="1"/>
</dbReference>
<proteinExistence type="inferred from homology"/>
<organism evidence="6 7">
    <name type="scientific">Pseudolabrys taiwanensis</name>
    <dbReference type="NCBI Taxonomy" id="331696"/>
    <lineage>
        <taxon>Bacteria</taxon>
        <taxon>Pseudomonadati</taxon>
        <taxon>Pseudomonadota</taxon>
        <taxon>Alphaproteobacteria</taxon>
        <taxon>Hyphomicrobiales</taxon>
        <taxon>Xanthobacteraceae</taxon>
        <taxon>Pseudolabrys</taxon>
    </lineage>
</organism>
<keyword evidence="4 6" id="KW-0067">ATP-binding</keyword>
<keyword evidence="2" id="KW-0813">Transport</keyword>
<sequence>MSEPYIRLSNVGKSYQTKNGVVEACSDINLDIRQSEFVAIVGPSGCGKTTIMKMVAGLQPYTAGSITIGGQRVDKPQTDVGIVFQEAIMLDWRDVLANVMLQIDIRKMDRKKYEPVARDLLKATGLAGFENKKPYELSGGMRQRVSICRALVHGPNMLMMDEPFGALDALTREQISMDIQHLWMETRKTALHITHSIPEAVLLADRVVVMGPRPGRIVEIIDIDLPRPRRLDRLPERFHEYSSRIRDIFKSKGVLAMD</sequence>
<protein>
    <submittedName>
        <fullName evidence="6">ABC transporter ATP-binding protein</fullName>
    </submittedName>
</protein>
<dbReference type="InterPro" id="IPR017871">
    <property type="entry name" value="ABC_transporter-like_CS"/>
</dbReference>
<dbReference type="PANTHER" id="PTHR42788">
    <property type="entry name" value="TAURINE IMPORT ATP-BINDING PROTEIN-RELATED"/>
    <property type="match status" value="1"/>
</dbReference>
<feature type="domain" description="ABC transporter" evidence="5">
    <location>
        <begin position="6"/>
        <end position="237"/>
    </location>
</feature>
<gene>
    <name evidence="6" type="ORF">DW352_15245</name>
</gene>
<dbReference type="InterPro" id="IPR027417">
    <property type="entry name" value="P-loop_NTPase"/>
</dbReference>
<name>A0A345ZXW0_9HYPH</name>
<dbReference type="EMBL" id="CP031417">
    <property type="protein sequence ID" value="AXK81757.1"/>
    <property type="molecule type" value="Genomic_DNA"/>
</dbReference>
<evidence type="ECO:0000256" key="1">
    <source>
        <dbReference type="ARBA" id="ARBA00005417"/>
    </source>
</evidence>
<dbReference type="KEGG" id="ptaw:DW352_15245"/>
<keyword evidence="7" id="KW-1185">Reference proteome</keyword>
<dbReference type="PROSITE" id="PS50893">
    <property type="entry name" value="ABC_TRANSPORTER_2"/>
    <property type="match status" value="1"/>
</dbReference>
<dbReference type="InterPro" id="IPR050166">
    <property type="entry name" value="ABC_transporter_ATP-bind"/>
</dbReference>
<dbReference type="Pfam" id="PF00005">
    <property type="entry name" value="ABC_tran"/>
    <property type="match status" value="1"/>
</dbReference>
<comment type="similarity">
    <text evidence="1">Belongs to the ABC transporter superfamily.</text>
</comment>
<dbReference type="OrthoDB" id="9807242at2"/>
<dbReference type="GO" id="GO:0016887">
    <property type="term" value="F:ATP hydrolysis activity"/>
    <property type="evidence" value="ECO:0007669"/>
    <property type="project" value="InterPro"/>
</dbReference>
<evidence type="ECO:0000313" key="6">
    <source>
        <dbReference type="EMBL" id="AXK81757.1"/>
    </source>
</evidence>
<dbReference type="SUPFAM" id="SSF52540">
    <property type="entry name" value="P-loop containing nucleoside triphosphate hydrolases"/>
    <property type="match status" value="1"/>
</dbReference>
<dbReference type="RefSeq" id="WP_115692136.1">
    <property type="nucleotide sequence ID" value="NZ_CP031417.1"/>
</dbReference>
<evidence type="ECO:0000256" key="3">
    <source>
        <dbReference type="ARBA" id="ARBA00022741"/>
    </source>
</evidence>
<evidence type="ECO:0000259" key="5">
    <source>
        <dbReference type="PROSITE" id="PS50893"/>
    </source>
</evidence>